<feature type="non-terminal residue" evidence="1">
    <location>
        <position position="1"/>
    </location>
</feature>
<name>A0ABN7WGG9_GIGMA</name>
<dbReference type="EMBL" id="CAJVQB010041210">
    <property type="protein sequence ID" value="CAG8829267.1"/>
    <property type="molecule type" value="Genomic_DNA"/>
</dbReference>
<evidence type="ECO:0000313" key="1">
    <source>
        <dbReference type="EMBL" id="CAG8829267.1"/>
    </source>
</evidence>
<dbReference type="InterPro" id="IPR008974">
    <property type="entry name" value="TRAF-like"/>
</dbReference>
<accession>A0ABN7WGG9</accession>
<proteinExistence type="predicted"/>
<evidence type="ECO:0000313" key="2">
    <source>
        <dbReference type="Proteomes" id="UP000789901"/>
    </source>
</evidence>
<dbReference type="Gene3D" id="2.60.210.10">
    <property type="entry name" value="Apoptosis, Tumor Necrosis Factor Receptor Associated Protein 2, Chain A"/>
    <property type="match status" value="1"/>
</dbReference>
<feature type="non-terminal residue" evidence="1">
    <location>
        <position position="159"/>
    </location>
</feature>
<keyword evidence="2" id="KW-1185">Reference proteome</keyword>
<organism evidence="1 2">
    <name type="scientific">Gigaspora margarita</name>
    <dbReference type="NCBI Taxonomy" id="4874"/>
    <lineage>
        <taxon>Eukaryota</taxon>
        <taxon>Fungi</taxon>
        <taxon>Fungi incertae sedis</taxon>
        <taxon>Mucoromycota</taxon>
        <taxon>Glomeromycotina</taxon>
        <taxon>Glomeromycetes</taxon>
        <taxon>Diversisporales</taxon>
        <taxon>Gigasporaceae</taxon>
        <taxon>Gigaspora</taxon>
    </lineage>
</organism>
<gene>
    <name evidence="1" type="ORF">GMARGA_LOCUS29945</name>
</gene>
<reference evidence="1 2" key="1">
    <citation type="submission" date="2021-06" db="EMBL/GenBank/DDBJ databases">
        <authorList>
            <person name="Kallberg Y."/>
            <person name="Tangrot J."/>
            <person name="Rosling A."/>
        </authorList>
    </citation>
    <scope>NUCLEOTIDE SEQUENCE [LARGE SCALE GENOMIC DNA]</scope>
    <source>
        <strain evidence="1 2">120-4 pot B 10/14</strain>
    </source>
</reference>
<protein>
    <submittedName>
        <fullName evidence="1">18864_t:CDS:1</fullName>
    </submittedName>
</protein>
<sequence>GSFQHHTWHISNWRSLEKRVTGPEFEIGGEFCFFRKETIIRKWYPFIWILLIRKEHSWLAREFTIALVLWNPHEPTQYISHNPKFVIYNAHHRFTGEEPDWGLQRFTAHNCKELFYTLQTSDTPVETTELARSFIWDSSDLYLQHYIQEFNRVLQEYLE</sequence>
<dbReference type="Proteomes" id="UP000789901">
    <property type="component" value="Unassembled WGS sequence"/>
</dbReference>
<comment type="caution">
    <text evidence="1">The sequence shown here is derived from an EMBL/GenBank/DDBJ whole genome shotgun (WGS) entry which is preliminary data.</text>
</comment>